<dbReference type="AlphaFoldDB" id="A0A8K0NTW5"/>
<dbReference type="GO" id="GO:0050152">
    <property type="term" value="F:omega-amidase activity"/>
    <property type="evidence" value="ECO:0007669"/>
    <property type="project" value="TreeGrafter"/>
</dbReference>
<dbReference type="SUPFAM" id="SSF56317">
    <property type="entry name" value="Carbon-nitrogen hydrolase"/>
    <property type="match status" value="1"/>
</dbReference>
<accession>A0A8K0NTW5</accession>
<comment type="similarity">
    <text evidence="1">Belongs to the carbon-nitrogen hydrolase superfamily. NIT1/NIT2 family.</text>
</comment>
<protein>
    <recommendedName>
        <fullName evidence="3">CN hydrolase domain-containing protein</fullName>
    </recommendedName>
</protein>
<dbReference type="EMBL" id="JABELV010000001">
    <property type="protein sequence ID" value="KAG7580092.1"/>
    <property type="molecule type" value="Genomic_DNA"/>
</dbReference>
<dbReference type="Pfam" id="PF00795">
    <property type="entry name" value="CN_hydrolase"/>
    <property type="match status" value="1"/>
</dbReference>
<gene>
    <name evidence="4" type="ORF">FFLO_00063</name>
</gene>
<dbReference type="GO" id="GO:0005739">
    <property type="term" value="C:mitochondrion"/>
    <property type="evidence" value="ECO:0007669"/>
    <property type="project" value="TreeGrafter"/>
</dbReference>
<evidence type="ECO:0000256" key="2">
    <source>
        <dbReference type="ARBA" id="ARBA00022801"/>
    </source>
</evidence>
<dbReference type="InterPro" id="IPR001110">
    <property type="entry name" value="UPF0012_CS"/>
</dbReference>
<dbReference type="FunFam" id="3.60.110.10:FF:000002">
    <property type="entry name" value="Nitrilase family member 2"/>
    <property type="match status" value="1"/>
</dbReference>
<dbReference type="PANTHER" id="PTHR23088:SF30">
    <property type="entry name" value="OMEGA-AMIDASE NIT2"/>
    <property type="match status" value="1"/>
</dbReference>
<reference evidence="4" key="1">
    <citation type="submission" date="2020-04" db="EMBL/GenBank/DDBJ databases">
        <title>Analysis of mating type loci in Filobasidium floriforme.</title>
        <authorList>
            <person name="Nowrousian M."/>
        </authorList>
    </citation>
    <scope>NUCLEOTIDE SEQUENCE</scope>
    <source>
        <strain evidence="4">CBS 6242</strain>
    </source>
</reference>
<dbReference type="GO" id="GO:0006541">
    <property type="term" value="P:glutamine metabolic process"/>
    <property type="evidence" value="ECO:0007669"/>
    <property type="project" value="TreeGrafter"/>
</dbReference>
<evidence type="ECO:0000259" key="3">
    <source>
        <dbReference type="PROSITE" id="PS50263"/>
    </source>
</evidence>
<proteinExistence type="inferred from homology"/>
<dbReference type="InterPro" id="IPR036526">
    <property type="entry name" value="C-N_Hydrolase_sf"/>
</dbReference>
<dbReference type="PROSITE" id="PS50263">
    <property type="entry name" value="CN_HYDROLASE"/>
    <property type="match status" value="1"/>
</dbReference>
<feature type="domain" description="CN hydrolase" evidence="3">
    <location>
        <begin position="28"/>
        <end position="287"/>
    </location>
</feature>
<dbReference type="GO" id="GO:0006107">
    <property type="term" value="P:oxaloacetate metabolic process"/>
    <property type="evidence" value="ECO:0007669"/>
    <property type="project" value="TreeGrafter"/>
</dbReference>
<evidence type="ECO:0000313" key="4">
    <source>
        <dbReference type="EMBL" id="KAG7580092.1"/>
    </source>
</evidence>
<dbReference type="GO" id="GO:0006528">
    <property type="term" value="P:asparagine metabolic process"/>
    <property type="evidence" value="ECO:0007669"/>
    <property type="project" value="TreeGrafter"/>
</dbReference>
<keyword evidence="5" id="KW-1185">Reference proteome</keyword>
<dbReference type="CDD" id="cd07572">
    <property type="entry name" value="nit"/>
    <property type="match status" value="1"/>
</dbReference>
<evidence type="ECO:0000256" key="1">
    <source>
        <dbReference type="ARBA" id="ARBA00010613"/>
    </source>
</evidence>
<dbReference type="Gene3D" id="3.60.110.10">
    <property type="entry name" value="Carbon-nitrogen hydrolase"/>
    <property type="match status" value="1"/>
</dbReference>
<dbReference type="InterPro" id="IPR045254">
    <property type="entry name" value="Nit1/2_C-N_Hydrolase"/>
</dbReference>
<evidence type="ECO:0000313" key="5">
    <source>
        <dbReference type="Proteomes" id="UP000812966"/>
    </source>
</evidence>
<dbReference type="Proteomes" id="UP000812966">
    <property type="component" value="Unassembled WGS sequence"/>
</dbReference>
<dbReference type="InterPro" id="IPR003010">
    <property type="entry name" value="C-N_Hydrolase"/>
</dbReference>
<dbReference type="PROSITE" id="PS01227">
    <property type="entry name" value="UPF0012"/>
    <property type="match status" value="1"/>
</dbReference>
<sequence length="315" mass="34318">MLRASLTRSSSYSALLRRTMSTIQAKPFKLALVQLGGLSEDKTKNLEIAAAGVKEAVSQGKVDLVVLPEIFNSPYAVTAFRKYSEPIPNDLPAQAGSLESESTKALSQMAKENKIWLIGGSIPEIESDTDHIYNTCTVYNPDGDLVVKHRKVHLFDIDIPGKQTFKESETLTGGNTLNTFETPFGKIGLGICYDIRFPEMAMIAARQGVVAMIYPSAFNTTTGPIYWTLLQRARAVDNQIFVAMCSPARHPGASYQAYGHSSVVAPNGDVLAEADEHPTIVYADIDTQLLASTRSGLPVTVQRRFDVYPNVADGN</sequence>
<name>A0A8K0NTW5_9TREE</name>
<keyword evidence="2" id="KW-0378">Hydrolase</keyword>
<comment type="caution">
    <text evidence="4">The sequence shown here is derived from an EMBL/GenBank/DDBJ whole genome shotgun (WGS) entry which is preliminary data.</text>
</comment>
<organism evidence="4 5">
    <name type="scientific">Filobasidium floriforme</name>
    <dbReference type="NCBI Taxonomy" id="5210"/>
    <lineage>
        <taxon>Eukaryota</taxon>
        <taxon>Fungi</taxon>
        <taxon>Dikarya</taxon>
        <taxon>Basidiomycota</taxon>
        <taxon>Agaricomycotina</taxon>
        <taxon>Tremellomycetes</taxon>
        <taxon>Filobasidiales</taxon>
        <taxon>Filobasidiaceae</taxon>
        <taxon>Filobasidium</taxon>
    </lineage>
</organism>
<dbReference type="PANTHER" id="PTHR23088">
    <property type="entry name" value="NITRILASE-RELATED"/>
    <property type="match status" value="1"/>
</dbReference>